<feature type="domain" description="THIF-type NAD/FAD binding fold" evidence="2">
    <location>
        <begin position="13"/>
        <end position="145"/>
    </location>
</feature>
<dbReference type="EMBL" id="JACOQG010000021">
    <property type="protein sequence ID" value="MBC5780406.1"/>
    <property type="molecule type" value="Genomic_DNA"/>
</dbReference>
<dbReference type="InterPro" id="IPR000594">
    <property type="entry name" value="ThiF_NAD_FAD-bd"/>
</dbReference>
<keyword evidence="4" id="KW-1185">Reference proteome</keyword>
<reference evidence="3 4" key="1">
    <citation type="submission" date="2020-08" db="EMBL/GenBank/DDBJ databases">
        <title>Genome public.</title>
        <authorList>
            <person name="Liu C."/>
            <person name="Sun Q."/>
        </authorList>
    </citation>
    <scope>NUCLEOTIDE SEQUENCE [LARGE SCALE GENOMIC DNA]</scope>
    <source>
        <strain evidence="3 4">M29</strain>
    </source>
</reference>
<sequence length="251" mass="27355">MAEAFSGAKVLAGTAVADVLGRARIAVFGLGGVGSCVAEALARCGVASLTLVDNGRVSVNDINRTFYALHSTVGESNVQVAKARIRDIDEEILVHTYETFYNEETAGMFDLSNYDYIVDTIDSAASKVLLIENARISKTPVISCMDVCDKLDPSRLEVMDISRTSVGPLARVVRTQLRKKGIRKVKVLCSREKNDWITENSQEGDSLSFVAGTAGFMLAGAVVRDLLGKESNNQPRGKRMGRKNKNRKYEE</sequence>
<evidence type="ECO:0000313" key="4">
    <source>
        <dbReference type="Proteomes" id="UP000649826"/>
    </source>
</evidence>
<evidence type="ECO:0000259" key="2">
    <source>
        <dbReference type="Pfam" id="PF00899"/>
    </source>
</evidence>
<protein>
    <submittedName>
        <fullName evidence="3">ThiF family adenylyltransferase</fullName>
    </submittedName>
</protein>
<dbReference type="Proteomes" id="UP000649826">
    <property type="component" value="Unassembled WGS sequence"/>
</dbReference>
<dbReference type="GO" id="GO:0016779">
    <property type="term" value="F:nucleotidyltransferase activity"/>
    <property type="evidence" value="ECO:0007669"/>
    <property type="project" value="UniProtKB-KW"/>
</dbReference>
<dbReference type="SUPFAM" id="SSF69572">
    <property type="entry name" value="Activating enzymes of the ubiquitin-like proteins"/>
    <property type="match status" value="1"/>
</dbReference>
<keyword evidence="3" id="KW-0548">Nucleotidyltransferase</keyword>
<dbReference type="Gene3D" id="3.40.50.720">
    <property type="entry name" value="NAD(P)-binding Rossmann-like Domain"/>
    <property type="match status" value="1"/>
</dbReference>
<proteinExistence type="predicted"/>
<evidence type="ECO:0000256" key="1">
    <source>
        <dbReference type="SAM" id="MobiDB-lite"/>
    </source>
</evidence>
<dbReference type="PANTHER" id="PTHR43267:SF1">
    <property type="entry name" value="TRNA THREONYLCARBAMOYLADENOSINE DEHYDRATASE"/>
    <property type="match status" value="1"/>
</dbReference>
<organism evidence="3 4">
    <name type="scientific">Blautia difficilis</name>
    <dbReference type="NCBI Taxonomy" id="2763027"/>
    <lineage>
        <taxon>Bacteria</taxon>
        <taxon>Bacillati</taxon>
        <taxon>Bacillota</taxon>
        <taxon>Clostridia</taxon>
        <taxon>Lachnospirales</taxon>
        <taxon>Lachnospiraceae</taxon>
        <taxon>Blautia</taxon>
    </lineage>
</organism>
<dbReference type="InterPro" id="IPR035985">
    <property type="entry name" value="Ubiquitin-activating_enz"/>
</dbReference>
<name>A0ABR7IK48_9FIRM</name>
<feature type="compositionally biased region" description="Basic residues" evidence="1">
    <location>
        <begin position="236"/>
        <end position="251"/>
    </location>
</feature>
<accession>A0ABR7IK48</accession>
<dbReference type="InterPro" id="IPR045886">
    <property type="entry name" value="ThiF/MoeB/HesA"/>
</dbReference>
<evidence type="ECO:0000313" key="3">
    <source>
        <dbReference type="EMBL" id="MBC5780406.1"/>
    </source>
</evidence>
<gene>
    <name evidence="3" type="ORF">H8Z82_12265</name>
</gene>
<comment type="caution">
    <text evidence="3">The sequence shown here is derived from an EMBL/GenBank/DDBJ whole genome shotgun (WGS) entry which is preliminary data.</text>
</comment>
<dbReference type="Pfam" id="PF00899">
    <property type="entry name" value="ThiF"/>
    <property type="match status" value="1"/>
</dbReference>
<dbReference type="RefSeq" id="WP_186995262.1">
    <property type="nucleotide sequence ID" value="NZ_JACOQG010000021.1"/>
</dbReference>
<keyword evidence="3" id="KW-0808">Transferase</keyword>
<dbReference type="PANTHER" id="PTHR43267">
    <property type="entry name" value="TRNA THREONYLCARBAMOYLADENOSINE DEHYDRATASE"/>
    <property type="match status" value="1"/>
</dbReference>
<feature type="region of interest" description="Disordered" evidence="1">
    <location>
        <begin position="229"/>
        <end position="251"/>
    </location>
</feature>